<reference evidence="2" key="1">
    <citation type="journal article" date="2019" name="Sci. Rep.">
        <title>Draft genome of Tanacetum cinerariifolium, the natural source of mosquito coil.</title>
        <authorList>
            <person name="Yamashiro T."/>
            <person name="Shiraishi A."/>
            <person name="Satake H."/>
            <person name="Nakayama K."/>
        </authorList>
    </citation>
    <scope>NUCLEOTIDE SEQUENCE</scope>
</reference>
<dbReference type="InterPro" id="IPR005043">
    <property type="entry name" value="XPO2_C"/>
</dbReference>
<dbReference type="Gene3D" id="1.25.10.10">
    <property type="entry name" value="Leucine-rich Repeat Variant"/>
    <property type="match status" value="1"/>
</dbReference>
<dbReference type="GO" id="GO:0031267">
    <property type="term" value="F:small GTPase binding"/>
    <property type="evidence" value="ECO:0007669"/>
    <property type="project" value="InterPro"/>
</dbReference>
<dbReference type="PANTHER" id="PTHR10997:SF8">
    <property type="entry name" value="EXPORTIN-2"/>
    <property type="match status" value="1"/>
</dbReference>
<evidence type="ECO:0000313" key="2">
    <source>
        <dbReference type="EMBL" id="GEZ59953.1"/>
    </source>
</evidence>
<dbReference type="GO" id="GO:0006606">
    <property type="term" value="P:protein import into nucleus"/>
    <property type="evidence" value="ECO:0007669"/>
    <property type="project" value="TreeGrafter"/>
</dbReference>
<accession>A0A699IJ15</accession>
<dbReference type="PANTHER" id="PTHR10997">
    <property type="entry name" value="IMPORTIN-7, 8, 11"/>
    <property type="match status" value="1"/>
</dbReference>
<gene>
    <name evidence="2" type="ORF">Tci_531926</name>
</gene>
<dbReference type="GO" id="GO:0005829">
    <property type="term" value="C:cytosol"/>
    <property type="evidence" value="ECO:0007669"/>
    <property type="project" value="TreeGrafter"/>
</dbReference>
<dbReference type="InterPro" id="IPR011989">
    <property type="entry name" value="ARM-like"/>
</dbReference>
<organism evidence="2">
    <name type="scientific">Tanacetum cinerariifolium</name>
    <name type="common">Dalmatian daisy</name>
    <name type="synonym">Chrysanthemum cinerariifolium</name>
    <dbReference type="NCBI Taxonomy" id="118510"/>
    <lineage>
        <taxon>Eukaryota</taxon>
        <taxon>Viridiplantae</taxon>
        <taxon>Streptophyta</taxon>
        <taxon>Embryophyta</taxon>
        <taxon>Tracheophyta</taxon>
        <taxon>Spermatophyta</taxon>
        <taxon>Magnoliopsida</taxon>
        <taxon>eudicotyledons</taxon>
        <taxon>Gunneridae</taxon>
        <taxon>Pentapetalae</taxon>
        <taxon>asterids</taxon>
        <taxon>campanulids</taxon>
        <taxon>Asterales</taxon>
        <taxon>Asteraceae</taxon>
        <taxon>Asteroideae</taxon>
        <taxon>Anthemideae</taxon>
        <taxon>Anthemidinae</taxon>
        <taxon>Tanacetum</taxon>
    </lineage>
</organism>
<feature type="domain" description="Exportin-2 C-terminal" evidence="1">
    <location>
        <begin position="11"/>
        <end position="212"/>
    </location>
</feature>
<proteinExistence type="predicted"/>
<dbReference type="SUPFAM" id="SSF48371">
    <property type="entry name" value="ARM repeat"/>
    <property type="match status" value="1"/>
</dbReference>
<dbReference type="GO" id="GO:0006611">
    <property type="term" value="P:protein export from nucleus"/>
    <property type="evidence" value="ECO:0007669"/>
    <property type="project" value="TreeGrafter"/>
</dbReference>
<dbReference type="AlphaFoldDB" id="A0A699IJ15"/>
<name>A0A699IJ15_TANCI</name>
<dbReference type="InterPro" id="IPR016024">
    <property type="entry name" value="ARM-type_fold"/>
</dbReference>
<comment type="caution">
    <text evidence="2">The sequence shown here is derived from an EMBL/GenBank/DDBJ whole genome shotgun (WGS) entry which is preliminary data.</text>
</comment>
<dbReference type="Pfam" id="PF03378">
    <property type="entry name" value="CAS_CSE1"/>
    <property type="match status" value="1"/>
</dbReference>
<sequence length="269" mass="30686">LRDKDLQKLKTFDILLTTDLWKKSANVPALVRLLQSFLQQAPNDLTKKGKLINVLGIFEILVSSASTKEQGFYILNPVIKNLGYDVLAEYMNHIWFTLFTRLQNNATPRLVRCLIIFMSLFLVKHDTQTLVDSVNSVGANLFNLILDKFWIPTLKTITGNTEVKLSAVASAKLLCEPPSLLDPAAEELWGKLLDGIVTLLSQPEEQRVEDELKFLILVRRLVIKPPLFVFTMLVEGRKTRCRKFRIQNTSVRLYWQISLIISVVDSSRS</sequence>
<dbReference type="GO" id="GO:0005635">
    <property type="term" value="C:nuclear envelope"/>
    <property type="evidence" value="ECO:0007669"/>
    <property type="project" value="TreeGrafter"/>
</dbReference>
<feature type="non-terminal residue" evidence="2">
    <location>
        <position position="1"/>
    </location>
</feature>
<dbReference type="EMBL" id="BKCJ010298834">
    <property type="protein sequence ID" value="GEZ59953.1"/>
    <property type="molecule type" value="Genomic_DNA"/>
</dbReference>
<protein>
    <submittedName>
        <fullName evidence="2">Exportin-2</fullName>
    </submittedName>
</protein>
<evidence type="ECO:0000259" key="1">
    <source>
        <dbReference type="Pfam" id="PF03378"/>
    </source>
</evidence>
<dbReference type="GO" id="GO:0005049">
    <property type="term" value="F:nuclear export signal receptor activity"/>
    <property type="evidence" value="ECO:0007669"/>
    <property type="project" value="TreeGrafter"/>
</dbReference>